<evidence type="ECO:0000313" key="4">
    <source>
        <dbReference type="Proteomes" id="UP000824219"/>
    </source>
</evidence>
<keyword evidence="1" id="KW-1133">Transmembrane helix</keyword>
<gene>
    <name evidence="3" type="ORF">KOW79_017184</name>
</gene>
<sequence>MKMMKKMMLFVSFLLLLSHFSATFPTKGCVCEPAGNTINATRLLIIKNKDLKDLSVMEEPREVPVLSVVIPLVGASVFISLLLLSLSVINKQGSQVGGVLGSLIHYPPHSLENTMKQESLLRPETKTLI</sequence>
<proteinExistence type="predicted"/>
<keyword evidence="1" id="KW-0812">Transmembrane</keyword>
<comment type="caution">
    <text evidence="3">The sequence shown here is derived from an EMBL/GenBank/DDBJ whole genome shotgun (WGS) entry which is preliminary data.</text>
</comment>
<keyword evidence="4" id="KW-1185">Reference proteome</keyword>
<evidence type="ECO:0000313" key="3">
    <source>
        <dbReference type="EMBL" id="KAG7320041.1"/>
    </source>
</evidence>
<organism evidence="3 4">
    <name type="scientific">Hemibagrus wyckioides</name>
    <dbReference type="NCBI Taxonomy" id="337641"/>
    <lineage>
        <taxon>Eukaryota</taxon>
        <taxon>Metazoa</taxon>
        <taxon>Chordata</taxon>
        <taxon>Craniata</taxon>
        <taxon>Vertebrata</taxon>
        <taxon>Euteleostomi</taxon>
        <taxon>Actinopterygii</taxon>
        <taxon>Neopterygii</taxon>
        <taxon>Teleostei</taxon>
        <taxon>Ostariophysi</taxon>
        <taxon>Siluriformes</taxon>
        <taxon>Bagridae</taxon>
        <taxon>Hemibagrus</taxon>
    </lineage>
</organism>
<dbReference type="Proteomes" id="UP000824219">
    <property type="component" value="Linkage Group LG20"/>
</dbReference>
<reference evidence="3 4" key="1">
    <citation type="submission" date="2021-06" db="EMBL/GenBank/DDBJ databases">
        <title>Chromosome-level genome assembly of the red-tail catfish (Hemibagrus wyckioides).</title>
        <authorList>
            <person name="Shao F."/>
        </authorList>
    </citation>
    <scope>NUCLEOTIDE SEQUENCE [LARGE SCALE GENOMIC DNA]</scope>
    <source>
        <strain evidence="3">EC202008001</strain>
        <tissue evidence="3">Blood</tissue>
    </source>
</reference>
<dbReference type="AlphaFoldDB" id="A0A9D3NC69"/>
<evidence type="ECO:0000256" key="1">
    <source>
        <dbReference type="SAM" id="Phobius"/>
    </source>
</evidence>
<feature type="chain" id="PRO_5039478566" evidence="2">
    <location>
        <begin position="24"/>
        <end position="129"/>
    </location>
</feature>
<keyword evidence="2" id="KW-0732">Signal</keyword>
<evidence type="ECO:0000256" key="2">
    <source>
        <dbReference type="SAM" id="SignalP"/>
    </source>
</evidence>
<feature type="signal peptide" evidence="2">
    <location>
        <begin position="1"/>
        <end position="23"/>
    </location>
</feature>
<feature type="transmembrane region" description="Helical" evidence="1">
    <location>
        <begin position="63"/>
        <end position="84"/>
    </location>
</feature>
<dbReference type="OrthoDB" id="8936769at2759"/>
<accession>A0A9D3NC69</accession>
<keyword evidence="1" id="KW-0472">Membrane</keyword>
<protein>
    <submittedName>
        <fullName evidence="3">Uncharacterized protein</fullName>
    </submittedName>
</protein>
<name>A0A9D3NC69_9TELE</name>
<dbReference type="EMBL" id="JAHKSW010000020">
    <property type="protein sequence ID" value="KAG7320041.1"/>
    <property type="molecule type" value="Genomic_DNA"/>
</dbReference>